<feature type="compositionally biased region" description="Low complexity" evidence="1">
    <location>
        <begin position="1"/>
        <end position="18"/>
    </location>
</feature>
<proteinExistence type="predicted"/>
<dbReference type="Proteomes" id="UP001143981">
    <property type="component" value="Unassembled WGS sequence"/>
</dbReference>
<feature type="region of interest" description="Disordered" evidence="1">
    <location>
        <begin position="44"/>
        <end position="120"/>
    </location>
</feature>
<comment type="caution">
    <text evidence="2">The sequence shown here is derived from an EMBL/GenBank/DDBJ whole genome shotgun (WGS) entry which is preliminary data.</text>
</comment>
<gene>
    <name evidence="2" type="ORF">LPJ61_003275</name>
</gene>
<dbReference type="EMBL" id="JANBOI010000528">
    <property type="protein sequence ID" value="KAJ1729949.1"/>
    <property type="molecule type" value="Genomic_DNA"/>
</dbReference>
<sequence>MPLDTLDNDNASAATAADSEPRPTAAWQAGRAGRVRQLEAALAAVAKRQQAGDSRRRAPTPSPDYGSMLDGETGGDDSADAQSDAGSAFYGEGQPLLRTYQPAEYPRAAPMPPPKQPEQFLPWSHRLCGALRLICAPCCAQPDRD</sequence>
<name>A0A9W8CYS7_9FUNG</name>
<evidence type="ECO:0000313" key="3">
    <source>
        <dbReference type="Proteomes" id="UP001143981"/>
    </source>
</evidence>
<feature type="region of interest" description="Disordered" evidence="1">
    <location>
        <begin position="1"/>
        <end position="31"/>
    </location>
</feature>
<reference evidence="2" key="1">
    <citation type="submission" date="2022-07" db="EMBL/GenBank/DDBJ databases">
        <title>Phylogenomic reconstructions and comparative analyses of Kickxellomycotina fungi.</title>
        <authorList>
            <person name="Reynolds N.K."/>
            <person name="Stajich J.E."/>
            <person name="Barry K."/>
            <person name="Grigoriev I.V."/>
            <person name="Crous P."/>
            <person name="Smith M.E."/>
        </authorList>
    </citation>
    <scope>NUCLEOTIDE SEQUENCE</scope>
    <source>
        <strain evidence="2">BCRC 34381</strain>
    </source>
</reference>
<keyword evidence="3" id="KW-1185">Reference proteome</keyword>
<dbReference type="AlphaFoldDB" id="A0A9W8CYS7"/>
<accession>A0A9W8CYS7</accession>
<organism evidence="2 3">
    <name type="scientific">Coemansia biformis</name>
    <dbReference type="NCBI Taxonomy" id="1286918"/>
    <lineage>
        <taxon>Eukaryota</taxon>
        <taxon>Fungi</taxon>
        <taxon>Fungi incertae sedis</taxon>
        <taxon>Zoopagomycota</taxon>
        <taxon>Kickxellomycotina</taxon>
        <taxon>Kickxellomycetes</taxon>
        <taxon>Kickxellales</taxon>
        <taxon>Kickxellaceae</taxon>
        <taxon>Coemansia</taxon>
    </lineage>
</organism>
<protein>
    <submittedName>
        <fullName evidence="2">Uncharacterized protein</fullName>
    </submittedName>
</protein>
<evidence type="ECO:0000313" key="2">
    <source>
        <dbReference type="EMBL" id="KAJ1729949.1"/>
    </source>
</evidence>
<evidence type="ECO:0000256" key="1">
    <source>
        <dbReference type="SAM" id="MobiDB-lite"/>
    </source>
</evidence>